<name>A0A816AXW3_9BILA</name>
<keyword evidence="3" id="KW-1185">Reference proteome</keyword>
<reference evidence="1" key="1">
    <citation type="submission" date="2021-02" db="EMBL/GenBank/DDBJ databases">
        <authorList>
            <person name="Nowell W R."/>
        </authorList>
    </citation>
    <scope>NUCLEOTIDE SEQUENCE</scope>
</reference>
<dbReference type="AlphaFoldDB" id="A0A816AXW3"/>
<dbReference type="Proteomes" id="UP000663829">
    <property type="component" value="Unassembled WGS sequence"/>
</dbReference>
<protein>
    <submittedName>
        <fullName evidence="1">Uncharacterized protein</fullName>
    </submittedName>
</protein>
<gene>
    <name evidence="1" type="ORF">GPM918_LOCUS42568</name>
    <name evidence="2" type="ORF">SRO942_LOCUS43835</name>
</gene>
<evidence type="ECO:0000313" key="1">
    <source>
        <dbReference type="EMBL" id="CAF1602891.1"/>
    </source>
</evidence>
<evidence type="ECO:0000313" key="3">
    <source>
        <dbReference type="Proteomes" id="UP000663829"/>
    </source>
</evidence>
<dbReference type="EMBL" id="CAJNOQ010036158">
    <property type="protein sequence ID" value="CAF1602891.1"/>
    <property type="molecule type" value="Genomic_DNA"/>
</dbReference>
<organism evidence="1 3">
    <name type="scientific">Didymodactylos carnosus</name>
    <dbReference type="NCBI Taxonomy" id="1234261"/>
    <lineage>
        <taxon>Eukaryota</taxon>
        <taxon>Metazoa</taxon>
        <taxon>Spiralia</taxon>
        <taxon>Gnathifera</taxon>
        <taxon>Rotifera</taxon>
        <taxon>Eurotatoria</taxon>
        <taxon>Bdelloidea</taxon>
        <taxon>Philodinida</taxon>
        <taxon>Philodinidae</taxon>
        <taxon>Didymodactylos</taxon>
    </lineage>
</organism>
<dbReference type="Proteomes" id="UP000681722">
    <property type="component" value="Unassembled WGS sequence"/>
</dbReference>
<proteinExistence type="predicted"/>
<dbReference type="EMBL" id="CAJOBC010102625">
    <property type="protein sequence ID" value="CAF4481018.1"/>
    <property type="molecule type" value="Genomic_DNA"/>
</dbReference>
<evidence type="ECO:0000313" key="2">
    <source>
        <dbReference type="EMBL" id="CAF4481018.1"/>
    </source>
</evidence>
<sequence>MPTFGRPTLPRTGPRPFHEVFAPQIWVFWQWVVGGGGVGSVR</sequence>
<feature type="non-terminal residue" evidence="1">
    <location>
        <position position="42"/>
    </location>
</feature>
<comment type="caution">
    <text evidence="1">The sequence shown here is derived from an EMBL/GenBank/DDBJ whole genome shotgun (WGS) entry which is preliminary data.</text>
</comment>
<accession>A0A816AXW3</accession>